<evidence type="ECO:0000313" key="2">
    <source>
        <dbReference type="Proteomes" id="UP000193900"/>
    </source>
</evidence>
<organism evidence="1 2">
    <name type="scientific">Roseisalinus antarcticus</name>
    <dbReference type="NCBI Taxonomy" id="254357"/>
    <lineage>
        <taxon>Bacteria</taxon>
        <taxon>Pseudomonadati</taxon>
        <taxon>Pseudomonadota</taxon>
        <taxon>Alphaproteobacteria</taxon>
        <taxon>Rhodobacterales</taxon>
        <taxon>Roseobacteraceae</taxon>
        <taxon>Roseisalinus</taxon>
    </lineage>
</organism>
<reference evidence="1 2" key="1">
    <citation type="submission" date="2017-03" db="EMBL/GenBank/DDBJ databases">
        <authorList>
            <person name="Afonso C.L."/>
            <person name="Miller P.J."/>
            <person name="Scott M.A."/>
            <person name="Spackman E."/>
            <person name="Goraichik I."/>
            <person name="Dimitrov K.M."/>
            <person name="Suarez D.L."/>
            <person name="Swayne D.E."/>
        </authorList>
    </citation>
    <scope>NUCLEOTIDE SEQUENCE [LARGE SCALE GENOMIC DNA]</scope>
    <source>
        <strain evidence="1 2">CECT 7023</strain>
    </source>
</reference>
<dbReference type="Proteomes" id="UP000193900">
    <property type="component" value="Unassembled WGS sequence"/>
</dbReference>
<accession>A0A1Y5T2I4</accession>
<gene>
    <name evidence="1" type="ORF">ROA7023_02432</name>
</gene>
<name>A0A1Y5T2I4_9RHOB</name>
<dbReference type="AlphaFoldDB" id="A0A1Y5T2I4"/>
<protein>
    <submittedName>
        <fullName evidence="1">Uncharacterized protein</fullName>
    </submittedName>
</protein>
<keyword evidence="2" id="KW-1185">Reference proteome</keyword>
<sequence length="83" mass="9215">MEVLGRDSAREAYRVATSPPDRLVGLIPEAVIAEGMSLTGGRGHQTAYDWIARHARDIEKTLKALRNGQRAAPPFDRMELVEE</sequence>
<dbReference type="OrthoDB" id="7864219at2"/>
<evidence type="ECO:0000313" key="1">
    <source>
        <dbReference type="EMBL" id="SLN54420.1"/>
    </source>
</evidence>
<dbReference type="RefSeq" id="WP_085879277.1">
    <property type="nucleotide sequence ID" value="NZ_FWFZ01000011.1"/>
</dbReference>
<dbReference type="EMBL" id="FWFZ01000011">
    <property type="protein sequence ID" value="SLN54420.1"/>
    <property type="molecule type" value="Genomic_DNA"/>
</dbReference>
<proteinExistence type="predicted"/>